<proteinExistence type="predicted"/>
<dbReference type="AlphaFoldDB" id="C4FCZ9"/>
<gene>
    <name evidence="1" type="ORF">BIFANG_02178</name>
</gene>
<reference evidence="1" key="1">
    <citation type="submission" date="2009-04" db="EMBL/GenBank/DDBJ databases">
        <authorList>
            <person name="Weinstock G."/>
            <person name="Sodergren E."/>
            <person name="Clifton S."/>
            <person name="Fulton L."/>
            <person name="Fulton B."/>
            <person name="Courtney L."/>
            <person name="Fronick C."/>
            <person name="Harrison M."/>
            <person name="Strong C."/>
            <person name="Farmer C."/>
            <person name="Delahaunty K."/>
            <person name="Markovic C."/>
            <person name="Hall O."/>
            <person name="Minx P."/>
            <person name="Tomlinson C."/>
            <person name="Mitreva M."/>
            <person name="Nelson J."/>
            <person name="Hou S."/>
            <person name="Wollam A."/>
            <person name="Pepin K.H."/>
            <person name="Johnson M."/>
            <person name="Bhonagiri V."/>
            <person name="Nash W.E."/>
            <person name="Warren W."/>
            <person name="Chinwalla A."/>
            <person name="Mardis E.R."/>
            <person name="Wilson R.K."/>
        </authorList>
    </citation>
    <scope>NUCLEOTIDE SEQUENCE [LARGE SCALE GENOMIC DNA]</scope>
    <source>
        <strain evidence="1">DSM 20098</strain>
    </source>
</reference>
<dbReference type="HOGENOM" id="CLU_3212980_0_0_11"/>
<name>C4FCZ9_9BIFI</name>
<evidence type="ECO:0000313" key="1">
    <source>
        <dbReference type="EMBL" id="EEP21786.1"/>
    </source>
</evidence>
<evidence type="ECO:0000313" key="2">
    <source>
        <dbReference type="Proteomes" id="UP000006408"/>
    </source>
</evidence>
<comment type="caution">
    <text evidence="1">The sequence shown here is derived from an EMBL/GenBank/DDBJ whole genome shotgun (WGS) entry which is preliminary data.</text>
</comment>
<organism evidence="1 2">
    <name type="scientific">Bifidobacterium angulatum DSM 20098 = JCM 7096</name>
    <dbReference type="NCBI Taxonomy" id="518635"/>
    <lineage>
        <taxon>Bacteria</taxon>
        <taxon>Bacillati</taxon>
        <taxon>Actinomycetota</taxon>
        <taxon>Actinomycetes</taxon>
        <taxon>Bifidobacteriales</taxon>
        <taxon>Bifidobacteriaceae</taxon>
        <taxon>Bifidobacterium</taxon>
    </lineage>
</organism>
<dbReference type="EMBL" id="ABYS02000003">
    <property type="protein sequence ID" value="EEP21786.1"/>
    <property type="molecule type" value="Genomic_DNA"/>
</dbReference>
<keyword evidence="2" id="KW-1185">Reference proteome</keyword>
<protein>
    <submittedName>
        <fullName evidence="1">Uncharacterized protein</fullName>
    </submittedName>
</protein>
<sequence>MPLAMFHTMFHVVLGWYGQWQTIRHNRTMPALRAQFGTSAILAL</sequence>
<accession>C4FCZ9</accession>
<dbReference type="Proteomes" id="UP000006408">
    <property type="component" value="Unassembled WGS sequence"/>
</dbReference>